<dbReference type="CDD" id="cd02440">
    <property type="entry name" value="AdoMet_MTases"/>
    <property type="match status" value="1"/>
</dbReference>
<dbReference type="Gene3D" id="3.40.50.150">
    <property type="entry name" value="Vaccinia Virus protein VP39"/>
    <property type="match status" value="1"/>
</dbReference>
<feature type="domain" description="Methyltransferase" evidence="1">
    <location>
        <begin position="42"/>
        <end position="128"/>
    </location>
</feature>
<organism evidence="2">
    <name type="scientific">hydrothermal vent metagenome</name>
    <dbReference type="NCBI Taxonomy" id="652676"/>
    <lineage>
        <taxon>unclassified sequences</taxon>
        <taxon>metagenomes</taxon>
        <taxon>ecological metagenomes</taxon>
    </lineage>
</organism>
<proteinExistence type="predicted"/>
<gene>
    <name evidence="2" type="ORF">MNBD_GAMMA17-1344</name>
</gene>
<sequence length="193" mass="21635">MEISDTQKKWDAIYQKAAEGEYTAVRVLQENQHLLPEAGNALELACGMAANAVFLAQHGLCTTAWDISEVVIERLKASPAMKDLAITFEARDIVLQPPPAASFDVITVSYFLDRSLVPHIKRALKPSGLIFYQTFTQTYVNEGGPRSRDFRLADNELLQLFGDYQVLVYREEGRVGELQQGYRDEALIVAQKP</sequence>
<dbReference type="InterPro" id="IPR041698">
    <property type="entry name" value="Methyltransf_25"/>
</dbReference>
<dbReference type="Pfam" id="PF13649">
    <property type="entry name" value="Methyltransf_25"/>
    <property type="match status" value="1"/>
</dbReference>
<reference evidence="2" key="1">
    <citation type="submission" date="2018-06" db="EMBL/GenBank/DDBJ databases">
        <authorList>
            <person name="Zhirakovskaya E."/>
        </authorList>
    </citation>
    <scope>NUCLEOTIDE SEQUENCE</scope>
</reference>
<accession>A0A3B1A792</accession>
<dbReference type="EMBL" id="UOFQ01000107">
    <property type="protein sequence ID" value="VAW88756.1"/>
    <property type="molecule type" value="Genomic_DNA"/>
</dbReference>
<evidence type="ECO:0000313" key="2">
    <source>
        <dbReference type="EMBL" id="VAW88756.1"/>
    </source>
</evidence>
<protein>
    <recommendedName>
        <fullName evidence="1">Methyltransferase domain-containing protein</fullName>
    </recommendedName>
</protein>
<name>A0A3B1A792_9ZZZZ</name>
<evidence type="ECO:0000259" key="1">
    <source>
        <dbReference type="Pfam" id="PF13649"/>
    </source>
</evidence>
<dbReference type="SUPFAM" id="SSF53335">
    <property type="entry name" value="S-adenosyl-L-methionine-dependent methyltransferases"/>
    <property type="match status" value="1"/>
</dbReference>
<dbReference type="AlphaFoldDB" id="A0A3B1A792"/>
<dbReference type="InterPro" id="IPR029063">
    <property type="entry name" value="SAM-dependent_MTases_sf"/>
</dbReference>